<evidence type="ECO:0000313" key="2">
    <source>
        <dbReference type="Proteomes" id="UP000289016"/>
    </source>
</evidence>
<name>A0AB37VC49_ENTCL</name>
<gene>
    <name evidence="1" type="ORF">DN595_24445</name>
</gene>
<dbReference type="AlphaFoldDB" id="A0AB37VC49"/>
<accession>A0AB37VC49</accession>
<reference evidence="1 2" key="1">
    <citation type="submission" date="2018-06" db="EMBL/GenBank/DDBJ databases">
        <title>Carbapenemase-producing Enterobacteriaceae present in wastewater treatment plant effluent and nearby surface waters in the US.</title>
        <authorList>
            <person name="Mathys D.A."/>
            <person name="Mollenkopf D.F."/>
            <person name="Feicht S.M."/>
            <person name="Adams R.J."/>
            <person name="Albers A.L."/>
            <person name="Grooters S.V."/>
            <person name="Stuever D.M."/>
            <person name="Daniels J.B."/>
            <person name="Wittum T.E."/>
        </authorList>
    </citation>
    <scope>NUCLEOTIDE SEQUENCE [LARGE SCALE GENOMIC DNA]</scope>
    <source>
        <strain evidence="1 2">GEO_23_Down_A</strain>
    </source>
</reference>
<dbReference type="EMBL" id="QKPI01000097">
    <property type="protein sequence ID" value="RWT73135.1"/>
    <property type="molecule type" value="Genomic_DNA"/>
</dbReference>
<dbReference type="Proteomes" id="UP000289016">
    <property type="component" value="Unassembled WGS sequence"/>
</dbReference>
<comment type="caution">
    <text evidence="1">The sequence shown here is derived from an EMBL/GenBank/DDBJ whole genome shotgun (WGS) entry which is preliminary data.</text>
</comment>
<evidence type="ECO:0000313" key="1">
    <source>
        <dbReference type="EMBL" id="RWT73135.1"/>
    </source>
</evidence>
<sequence>MTKATFTGCQFINNGIGIVASGDVQLEAHDTLFQGNGKAVLIDSGIPEELAPLFKEGVDIDKVRQLIEETRHTPEPQPEKIAQKLWKSGLSSWIANGANTVTVATAIIEFVKFLAR</sequence>
<proteinExistence type="predicted"/>
<dbReference type="RefSeq" id="WP_128340221.1">
    <property type="nucleotide sequence ID" value="NZ_QKPI01000097.1"/>
</dbReference>
<organism evidence="1 2">
    <name type="scientific">Enterobacter cloacae</name>
    <dbReference type="NCBI Taxonomy" id="550"/>
    <lineage>
        <taxon>Bacteria</taxon>
        <taxon>Pseudomonadati</taxon>
        <taxon>Pseudomonadota</taxon>
        <taxon>Gammaproteobacteria</taxon>
        <taxon>Enterobacterales</taxon>
        <taxon>Enterobacteriaceae</taxon>
        <taxon>Enterobacter</taxon>
        <taxon>Enterobacter cloacae complex</taxon>
    </lineage>
</organism>
<evidence type="ECO:0008006" key="3">
    <source>
        <dbReference type="Google" id="ProtNLM"/>
    </source>
</evidence>
<protein>
    <recommendedName>
        <fullName evidence="3">MBL fold metallo-hydrolase</fullName>
    </recommendedName>
</protein>